<evidence type="ECO:0000313" key="2">
    <source>
        <dbReference type="EMBL" id="KAK1274152.1"/>
    </source>
</evidence>
<sequence>MEPMTILALTGGVIGQIAVVVLRFRPAFVFVSRLVDCLQHPRPPPPLATTIEQVTETIAGQQHPNQHQD</sequence>
<feature type="transmembrane region" description="Helical" evidence="1">
    <location>
        <begin position="6"/>
        <end position="24"/>
    </location>
</feature>
<organism evidence="2 3">
    <name type="scientific">Acorus gramineus</name>
    <name type="common">Dwarf sweet flag</name>
    <dbReference type="NCBI Taxonomy" id="55184"/>
    <lineage>
        <taxon>Eukaryota</taxon>
        <taxon>Viridiplantae</taxon>
        <taxon>Streptophyta</taxon>
        <taxon>Embryophyta</taxon>
        <taxon>Tracheophyta</taxon>
        <taxon>Spermatophyta</taxon>
        <taxon>Magnoliopsida</taxon>
        <taxon>Liliopsida</taxon>
        <taxon>Acoraceae</taxon>
        <taxon>Acorus</taxon>
    </lineage>
</organism>
<evidence type="ECO:0000313" key="3">
    <source>
        <dbReference type="Proteomes" id="UP001179952"/>
    </source>
</evidence>
<accession>A0AAV9BCV9</accession>
<keyword evidence="1" id="KW-0472">Membrane</keyword>
<name>A0AAV9BCV9_ACOGR</name>
<dbReference type="Proteomes" id="UP001179952">
    <property type="component" value="Unassembled WGS sequence"/>
</dbReference>
<reference evidence="2" key="1">
    <citation type="journal article" date="2023" name="Nat. Commun.">
        <title>Diploid and tetraploid genomes of Acorus and the evolution of monocots.</title>
        <authorList>
            <person name="Ma L."/>
            <person name="Liu K.W."/>
            <person name="Li Z."/>
            <person name="Hsiao Y.Y."/>
            <person name="Qi Y."/>
            <person name="Fu T."/>
            <person name="Tang G.D."/>
            <person name="Zhang D."/>
            <person name="Sun W.H."/>
            <person name="Liu D.K."/>
            <person name="Li Y."/>
            <person name="Chen G.Z."/>
            <person name="Liu X.D."/>
            <person name="Liao X.Y."/>
            <person name="Jiang Y.T."/>
            <person name="Yu X."/>
            <person name="Hao Y."/>
            <person name="Huang J."/>
            <person name="Zhao X.W."/>
            <person name="Ke S."/>
            <person name="Chen Y.Y."/>
            <person name="Wu W.L."/>
            <person name="Hsu J.L."/>
            <person name="Lin Y.F."/>
            <person name="Huang M.D."/>
            <person name="Li C.Y."/>
            <person name="Huang L."/>
            <person name="Wang Z.W."/>
            <person name="Zhao X."/>
            <person name="Zhong W.Y."/>
            <person name="Peng D.H."/>
            <person name="Ahmad S."/>
            <person name="Lan S."/>
            <person name="Zhang J.S."/>
            <person name="Tsai W.C."/>
            <person name="Van de Peer Y."/>
            <person name="Liu Z.J."/>
        </authorList>
    </citation>
    <scope>NUCLEOTIDE SEQUENCE</scope>
    <source>
        <strain evidence="2">SCP</strain>
    </source>
</reference>
<keyword evidence="1" id="KW-1133">Transmembrane helix</keyword>
<dbReference type="EMBL" id="JAUJYN010000004">
    <property type="protein sequence ID" value="KAK1274152.1"/>
    <property type="molecule type" value="Genomic_DNA"/>
</dbReference>
<comment type="caution">
    <text evidence="2">The sequence shown here is derived from an EMBL/GenBank/DDBJ whole genome shotgun (WGS) entry which is preliminary data.</text>
</comment>
<keyword evidence="1" id="KW-0812">Transmembrane</keyword>
<evidence type="ECO:0000256" key="1">
    <source>
        <dbReference type="SAM" id="Phobius"/>
    </source>
</evidence>
<protein>
    <submittedName>
        <fullName evidence="2">Uncharacterized protein</fullName>
    </submittedName>
</protein>
<dbReference type="AlphaFoldDB" id="A0AAV9BCV9"/>
<gene>
    <name evidence="2" type="ORF">QJS04_geneDACA016496</name>
</gene>
<keyword evidence="3" id="KW-1185">Reference proteome</keyword>
<proteinExistence type="predicted"/>
<reference evidence="2" key="2">
    <citation type="submission" date="2023-06" db="EMBL/GenBank/DDBJ databases">
        <authorList>
            <person name="Ma L."/>
            <person name="Liu K.-W."/>
            <person name="Li Z."/>
            <person name="Hsiao Y.-Y."/>
            <person name="Qi Y."/>
            <person name="Fu T."/>
            <person name="Tang G."/>
            <person name="Zhang D."/>
            <person name="Sun W.-H."/>
            <person name="Liu D.-K."/>
            <person name="Li Y."/>
            <person name="Chen G.-Z."/>
            <person name="Liu X.-D."/>
            <person name="Liao X.-Y."/>
            <person name="Jiang Y.-T."/>
            <person name="Yu X."/>
            <person name="Hao Y."/>
            <person name="Huang J."/>
            <person name="Zhao X.-W."/>
            <person name="Ke S."/>
            <person name="Chen Y.-Y."/>
            <person name="Wu W.-L."/>
            <person name="Hsu J.-L."/>
            <person name="Lin Y.-F."/>
            <person name="Huang M.-D."/>
            <person name="Li C.-Y."/>
            <person name="Huang L."/>
            <person name="Wang Z.-W."/>
            <person name="Zhao X."/>
            <person name="Zhong W.-Y."/>
            <person name="Peng D.-H."/>
            <person name="Ahmad S."/>
            <person name="Lan S."/>
            <person name="Zhang J.-S."/>
            <person name="Tsai W.-C."/>
            <person name="Van De Peer Y."/>
            <person name="Liu Z.-J."/>
        </authorList>
    </citation>
    <scope>NUCLEOTIDE SEQUENCE</scope>
    <source>
        <strain evidence="2">SCP</strain>
        <tissue evidence="2">Leaves</tissue>
    </source>
</reference>